<accession>A0A914RBR7</accession>
<dbReference type="InterPro" id="IPR016186">
    <property type="entry name" value="C-type_lectin-like/link_sf"/>
</dbReference>
<sequence length="125" mass="14025">MEKPLATLKINMTTFERHQRKDGIHICSLECAIQQKNDVSALGMASCHCKHIGLYSASTLQQRFQWRDGTKLNYTNWRVGEPFGGGFICAHIWQSRGWASSSCTARGVESAGCCAVCKRQSKQRE</sequence>
<dbReference type="Proteomes" id="UP000887564">
    <property type="component" value="Unplaced"/>
</dbReference>
<evidence type="ECO:0000313" key="3">
    <source>
        <dbReference type="WBParaSite" id="PEQ_0000217001-mRNA-1"/>
    </source>
</evidence>
<dbReference type="SUPFAM" id="SSF56436">
    <property type="entry name" value="C-type lectin-like"/>
    <property type="match status" value="1"/>
</dbReference>
<dbReference type="AlphaFoldDB" id="A0A914RBR7"/>
<dbReference type="Pfam" id="PF00059">
    <property type="entry name" value="Lectin_C"/>
    <property type="match status" value="1"/>
</dbReference>
<feature type="domain" description="C-type lectin" evidence="1">
    <location>
        <begin position="52"/>
        <end position="103"/>
    </location>
</feature>
<evidence type="ECO:0000259" key="1">
    <source>
        <dbReference type="PROSITE" id="PS50041"/>
    </source>
</evidence>
<evidence type="ECO:0000313" key="2">
    <source>
        <dbReference type="Proteomes" id="UP000887564"/>
    </source>
</evidence>
<dbReference type="WBParaSite" id="PEQ_0000217001-mRNA-1">
    <property type="protein sequence ID" value="PEQ_0000217001-mRNA-1"/>
    <property type="gene ID" value="PEQ_0000217001"/>
</dbReference>
<name>A0A914RBR7_PAREQ</name>
<keyword evidence="2" id="KW-1185">Reference proteome</keyword>
<dbReference type="InterPro" id="IPR016187">
    <property type="entry name" value="CTDL_fold"/>
</dbReference>
<reference evidence="3" key="1">
    <citation type="submission" date="2022-11" db="UniProtKB">
        <authorList>
            <consortium name="WormBaseParasite"/>
        </authorList>
    </citation>
    <scope>IDENTIFICATION</scope>
</reference>
<dbReference type="PROSITE" id="PS50041">
    <property type="entry name" value="C_TYPE_LECTIN_2"/>
    <property type="match status" value="1"/>
</dbReference>
<proteinExistence type="predicted"/>
<dbReference type="Gene3D" id="3.10.100.10">
    <property type="entry name" value="Mannose-Binding Protein A, subunit A"/>
    <property type="match status" value="1"/>
</dbReference>
<dbReference type="InterPro" id="IPR001304">
    <property type="entry name" value="C-type_lectin-like"/>
</dbReference>
<organism evidence="2 3">
    <name type="scientific">Parascaris equorum</name>
    <name type="common">Equine roundworm</name>
    <dbReference type="NCBI Taxonomy" id="6256"/>
    <lineage>
        <taxon>Eukaryota</taxon>
        <taxon>Metazoa</taxon>
        <taxon>Ecdysozoa</taxon>
        <taxon>Nematoda</taxon>
        <taxon>Chromadorea</taxon>
        <taxon>Rhabditida</taxon>
        <taxon>Spirurina</taxon>
        <taxon>Ascaridomorpha</taxon>
        <taxon>Ascaridoidea</taxon>
        <taxon>Ascarididae</taxon>
        <taxon>Parascaris</taxon>
    </lineage>
</organism>
<protein>
    <submittedName>
        <fullName evidence="3">C-type lectin domain-containing protein</fullName>
    </submittedName>
</protein>